<sequence>MHLEEYSASDDDFSNEEKDFNMKHELYESEDESRGVCLFILQNITIVSCFLSDLKSKFVQSTGVKGIFLCKGVPAKDVQIKIWDTNRITKDEMISDGVSDEKGRFGIRAVTYDYFANGFYYTISHKCGYENQVCKMTVKEKIDNKYINKEKFAEKVVDAGKIELATIKKGEKDCLT</sequence>
<evidence type="ECO:0000313" key="1">
    <source>
        <dbReference type="Proteomes" id="UP000095286"/>
    </source>
</evidence>
<dbReference type="Proteomes" id="UP000095286">
    <property type="component" value="Unplaced"/>
</dbReference>
<name>A0AC35U0M1_9BILA</name>
<protein>
    <submittedName>
        <fullName evidence="2">Carboxypeptidase regulatory-like domain-containing protein</fullName>
    </submittedName>
</protein>
<proteinExistence type="predicted"/>
<evidence type="ECO:0000313" key="2">
    <source>
        <dbReference type="WBParaSite" id="RSKR_0000605200.1"/>
    </source>
</evidence>
<reference evidence="2" key="1">
    <citation type="submission" date="2016-11" db="UniProtKB">
        <authorList>
            <consortium name="WormBaseParasite"/>
        </authorList>
    </citation>
    <scope>IDENTIFICATION</scope>
    <source>
        <strain evidence="2">KR3021</strain>
    </source>
</reference>
<organism evidence="1 2">
    <name type="scientific">Rhabditophanes sp. KR3021</name>
    <dbReference type="NCBI Taxonomy" id="114890"/>
    <lineage>
        <taxon>Eukaryota</taxon>
        <taxon>Metazoa</taxon>
        <taxon>Ecdysozoa</taxon>
        <taxon>Nematoda</taxon>
        <taxon>Chromadorea</taxon>
        <taxon>Rhabditida</taxon>
        <taxon>Tylenchina</taxon>
        <taxon>Panagrolaimomorpha</taxon>
        <taxon>Strongyloidoidea</taxon>
        <taxon>Alloionematidae</taxon>
        <taxon>Rhabditophanes</taxon>
    </lineage>
</organism>
<dbReference type="WBParaSite" id="RSKR_0000605200.1">
    <property type="protein sequence ID" value="RSKR_0000605200.1"/>
    <property type="gene ID" value="RSKR_0000605200"/>
</dbReference>
<accession>A0AC35U0M1</accession>